<dbReference type="PROSITE" id="PS50983">
    <property type="entry name" value="FE_B12_PBP"/>
    <property type="match status" value="1"/>
</dbReference>
<sequence length="293" mass="31897">MKKFFLLFLLAFVLFACDRFGNKESGGAKDMRIVCLSKQLTEMVFALGKGHDIVAVDLSSTYPDSAKLLKTVGYHRSLSPEAIVAMNPGLVIHSNDIGPDNVLPQIEKAGLKTKAFGGANTVDSARLLLKELGNFFGEEPKADSLVKKMDEGLARAADTLKARKIHDSLKVMIIHFGLRNNNYFVMSGRNGVGDKMIRLAGGTPTEGVREMSPEAVALANPDVIIATDYGYDKMGSMDKFISSVPGVALTNAGKNRRVIRFEEHDLIYFGPRSGDNVIKLIQELYPITGAATK</sequence>
<keyword evidence="1" id="KW-0732">Signal</keyword>
<feature type="signal peptide" evidence="1">
    <location>
        <begin position="1"/>
        <end position="16"/>
    </location>
</feature>
<protein>
    <submittedName>
        <fullName evidence="3">ABC transporter substrate-binding protein</fullName>
    </submittedName>
</protein>
<dbReference type="InterPro" id="IPR050902">
    <property type="entry name" value="ABC_Transporter_SBP"/>
</dbReference>
<name>A0A5B8UG15_9BACT</name>
<dbReference type="InterPro" id="IPR002491">
    <property type="entry name" value="ABC_transptr_periplasmic_BD"/>
</dbReference>
<evidence type="ECO:0000313" key="4">
    <source>
        <dbReference type="Proteomes" id="UP000321204"/>
    </source>
</evidence>
<reference evidence="3 4" key="1">
    <citation type="journal article" date="2015" name="Int. J. Syst. Evol. Microbiol.">
        <title>Flavisolibacter ginsenosidimutans sp. nov., with ginsenoside-converting activity isolated from soil used for cultivating ginseng.</title>
        <authorList>
            <person name="Zhao Y."/>
            <person name="Liu Q."/>
            <person name="Kang M.S."/>
            <person name="Jin F."/>
            <person name="Yu H."/>
            <person name="Im W.T."/>
        </authorList>
    </citation>
    <scope>NUCLEOTIDE SEQUENCE [LARGE SCALE GENOMIC DNA]</scope>
    <source>
        <strain evidence="3 4">Gsoil 636</strain>
    </source>
</reference>
<dbReference type="OrthoDB" id="9797736at2"/>
<dbReference type="Pfam" id="PF01497">
    <property type="entry name" value="Peripla_BP_2"/>
    <property type="match status" value="1"/>
</dbReference>
<gene>
    <name evidence="3" type="ORF">FSB75_03680</name>
</gene>
<dbReference type="AlphaFoldDB" id="A0A5B8UG15"/>
<dbReference type="Gene3D" id="3.40.50.1980">
    <property type="entry name" value="Nitrogenase molybdenum iron protein domain"/>
    <property type="match status" value="2"/>
</dbReference>
<organism evidence="3 4">
    <name type="scientific">Flavisolibacter ginsenosidimutans</name>
    <dbReference type="NCBI Taxonomy" id="661481"/>
    <lineage>
        <taxon>Bacteria</taxon>
        <taxon>Pseudomonadati</taxon>
        <taxon>Bacteroidota</taxon>
        <taxon>Chitinophagia</taxon>
        <taxon>Chitinophagales</taxon>
        <taxon>Chitinophagaceae</taxon>
        <taxon>Flavisolibacter</taxon>
    </lineage>
</organism>
<dbReference type="SUPFAM" id="SSF53807">
    <property type="entry name" value="Helical backbone' metal receptor"/>
    <property type="match status" value="1"/>
</dbReference>
<dbReference type="PANTHER" id="PTHR30535:SF4">
    <property type="entry name" value="HEMIN-BINDING PERIPLASMIC PROTEIN HMUT"/>
    <property type="match status" value="1"/>
</dbReference>
<accession>A0A5B8UG15</accession>
<feature type="domain" description="Fe/B12 periplasmic-binding" evidence="2">
    <location>
        <begin position="32"/>
        <end position="292"/>
    </location>
</feature>
<keyword evidence="4" id="KW-1185">Reference proteome</keyword>
<dbReference type="PROSITE" id="PS51257">
    <property type="entry name" value="PROKAR_LIPOPROTEIN"/>
    <property type="match status" value="1"/>
</dbReference>
<evidence type="ECO:0000313" key="3">
    <source>
        <dbReference type="EMBL" id="QEC55040.1"/>
    </source>
</evidence>
<evidence type="ECO:0000259" key="2">
    <source>
        <dbReference type="PROSITE" id="PS50983"/>
    </source>
</evidence>
<proteinExistence type="predicted"/>
<dbReference type="EMBL" id="CP042433">
    <property type="protein sequence ID" value="QEC55040.1"/>
    <property type="molecule type" value="Genomic_DNA"/>
</dbReference>
<dbReference type="RefSeq" id="WP_146782937.1">
    <property type="nucleotide sequence ID" value="NZ_BAABIO010000006.1"/>
</dbReference>
<evidence type="ECO:0000256" key="1">
    <source>
        <dbReference type="SAM" id="SignalP"/>
    </source>
</evidence>
<feature type="chain" id="PRO_5022950773" evidence="1">
    <location>
        <begin position="17"/>
        <end position="293"/>
    </location>
</feature>
<dbReference type="Proteomes" id="UP000321204">
    <property type="component" value="Chromosome"/>
</dbReference>
<dbReference type="KEGG" id="fgg:FSB75_03680"/>
<dbReference type="PANTHER" id="PTHR30535">
    <property type="entry name" value="VITAMIN B12-BINDING PROTEIN"/>
    <property type="match status" value="1"/>
</dbReference>